<dbReference type="Proteomes" id="UP001187192">
    <property type="component" value="Unassembled WGS sequence"/>
</dbReference>
<protein>
    <submittedName>
        <fullName evidence="1">Uncharacterized protein</fullName>
    </submittedName>
</protein>
<gene>
    <name evidence="1" type="ORF">TIFTF001_002043</name>
</gene>
<evidence type="ECO:0000313" key="2">
    <source>
        <dbReference type="Proteomes" id="UP001187192"/>
    </source>
</evidence>
<dbReference type="AlphaFoldDB" id="A0AA87ZK29"/>
<organism evidence="1 2">
    <name type="scientific">Ficus carica</name>
    <name type="common">Common fig</name>
    <dbReference type="NCBI Taxonomy" id="3494"/>
    <lineage>
        <taxon>Eukaryota</taxon>
        <taxon>Viridiplantae</taxon>
        <taxon>Streptophyta</taxon>
        <taxon>Embryophyta</taxon>
        <taxon>Tracheophyta</taxon>
        <taxon>Spermatophyta</taxon>
        <taxon>Magnoliopsida</taxon>
        <taxon>eudicotyledons</taxon>
        <taxon>Gunneridae</taxon>
        <taxon>Pentapetalae</taxon>
        <taxon>rosids</taxon>
        <taxon>fabids</taxon>
        <taxon>Rosales</taxon>
        <taxon>Moraceae</taxon>
        <taxon>Ficeae</taxon>
        <taxon>Ficus</taxon>
    </lineage>
</organism>
<sequence length="120" mass="14079">MRRMAIMVENFKELSAFVPIMNVPINNIDDCRFEEPTPREEHVELFHDDDSVREVEVQDLIVEEKSQDEIHSAQSFVPTFIIQDHIYEDPMWPTPPPPTLASFLHVHQAHIMKPNHVEHT</sequence>
<keyword evidence="2" id="KW-1185">Reference proteome</keyword>
<comment type="caution">
    <text evidence="1">The sequence shown here is derived from an EMBL/GenBank/DDBJ whole genome shotgun (WGS) entry which is preliminary data.</text>
</comment>
<reference evidence="1" key="1">
    <citation type="submission" date="2023-07" db="EMBL/GenBank/DDBJ databases">
        <title>draft genome sequence of fig (Ficus carica).</title>
        <authorList>
            <person name="Takahashi T."/>
            <person name="Nishimura K."/>
        </authorList>
    </citation>
    <scope>NUCLEOTIDE SEQUENCE</scope>
</reference>
<accession>A0AA87ZK29</accession>
<evidence type="ECO:0000313" key="1">
    <source>
        <dbReference type="EMBL" id="GMN28426.1"/>
    </source>
</evidence>
<dbReference type="EMBL" id="BTGU01000002">
    <property type="protein sequence ID" value="GMN28426.1"/>
    <property type="molecule type" value="Genomic_DNA"/>
</dbReference>
<name>A0AA87ZK29_FICCA</name>
<proteinExistence type="predicted"/>